<name>A0A6J5P4R7_9CAUD</name>
<reference evidence="1" key="1">
    <citation type="submission" date="2020-04" db="EMBL/GenBank/DDBJ databases">
        <authorList>
            <person name="Chiriac C."/>
            <person name="Salcher M."/>
            <person name="Ghai R."/>
            <person name="Kavagutti S V."/>
        </authorList>
    </citation>
    <scope>NUCLEOTIDE SEQUENCE</scope>
</reference>
<organism evidence="1">
    <name type="scientific">uncultured Caudovirales phage</name>
    <dbReference type="NCBI Taxonomy" id="2100421"/>
    <lineage>
        <taxon>Viruses</taxon>
        <taxon>Duplodnaviria</taxon>
        <taxon>Heunggongvirae</taxon>
        <taxon>Uroviricota</taxon>
        <taxon>Caudoviricetes</taxon>
        <taxon>Peduoviridae</taxon>
        <taxon>Maltschvirus</taxon>
        <taxon>Maltschvirus maltsch</taxon>
    </lineage>
</organism>
<protein>
    <submittedName>
        <fullName evidence="1">Uncharacterized protein</fullName>
    </submittedName>
</protein>
<accession>A0A6J5P4R7</accession>
<evidence type="ECO:0000313" key="1">
    <source>
        <dbReference type="EMBL" id="CAB4166473.1"/>
    </source>
</evidence>
<proteinExistence type="predicted"/>
<dbReference type="EMBL" id="LR796795">
    <property type="protein sequence ID" value="CAB4166473.1"/>
    <property type="molecule type" value="Genomic_DNA"/>
</dbReference>
<gene>
    <name evidence="1" type="ORF">UFOVP844_31</name>
</gene>
<sequence>MSQSDENIIFDLRRDDYSYKGVLFADLDQNAVVKMMKYPFPVPENYQAGLCGIIWTDENRVWNVKFRIKYSSGNKAVFSAEYSKEQAEGINVNETYCLNEIYTIPLINKIWTKNPDGTPQGILKIINDLDMIESSRIIKEQND</sequence>